<dbReference type="Proteomes" id="UP000255326">
    <property type="component" value="Unassembled WGS sequence"/>
</dbReference>
<comment type="caution">
    <text evidence="9">The sequence shown here is derived from an EMBL/GenBank/DDBJ whole genome shotgun (WGS) entry which is preliminary data.</text>
</comment>
<dbReference type="CDD" id="cd09129">
    <property type="entry name" value="PLDc_unchar2_1"/>
    <property type="match status" value="1"/>
</dbReference>
<name>A0A370GIK5_9BACI</name>
<reference evidence="9 10" key="1">
    <citation type="submission" date="2018-07" db="EMBL/GenBank/DDBJ databases">
        <title>Genomic Encyclopedia of Type Strains, Phase IV (KMG-IV): sequencing the most valuable type-strain genomes for metagenomic binning, comparative biology and taxonomic classification.</title>
        <authorList>
            <person name="Goeker M."/>
        </authorList>
    </citation>
    <scope>NUCLEOTIDE SEQUENCE [LARGE SCALE GENOMIC DNA]</scope>
    <source>
        <strain evidence="9 10">DSM 25281</strain>
    </source>
</reference>
<dbReference type="CDD" id="cd09130">
    <property type="entry name" value="PLDc_unchar2_2"/>
    <property type="match status" value="1"/>
</dbReference>
<feature type="transmembrane region" description="Helical" evidence="7">
    <location>
        <begin position="12"/>
        <end position="30"/>
    </location>
</feature>
<dbReference type="PANTHER" id="PTHR43856:SF1">
    <property type="entry name" value="MITOCHONDRIAL CARDIOLIPIN HYDROLASE"/>
    <property type="match status" value="1"/>
</dbReference>
<keyword evidence="5" id="KW-0442">Lipid degradation</keyword>
<proteinExistence type="inferred from homology"/>
<evidence type="ECO:0000313" key="10">
    <source>
        <dbReference type="Proteomes" id="UP000255326"/>
    </source>
</evidence>
<keyword evidence="7" id="KW-0472">Membrane</keyword>
<evidence type="ECO:0000259" key="8">
    <source>
        <dbReference type="Pfam" id="PF13091"/>
    </source>
</evidence>
<keyword evidence="6" id="KW-0443">Lipid metabolism</keyword>
<dbReference type="EC" id="3.1.4.4" evidence="3"/>
<evidence type="ECO:0000256" key="5">
    <source>
        <dbReference type="ARBA" id="ARBA00022963"/>
    </source>
</evidence>
<dbReference type="EMBL" id="QQAY01000004">
    <property type="protein sequence ID" value="RDI43200.1"/>
    <property type="molecule type" value="Genomic_DNA"/>
</dbReference>
<comment type="similarity">
    <text evidence="2">Belongs to the phospholipase D family.</text>
</comment>
<feature type="domain" description="Phospholipase D-like" evidence="8">
    <location>
        <begin position="300"/>
        <end position="443"/>
    </location>
</feature>
<gene>
    <name evidence="9" type="ORF">DFR59_104255</name>
</gene>
<dbReference type="Pfam" id="PF13091">
    <property type="entry name" value="PLDc_2"/>
    <property type="match status" value="1"/>
</dbReference>
<evidence type="ECO:0000256" key="7">
    <source>
        <dbReference type="SAM" id="Phobius"/>
    </source>
</evidence>
<dbReference type="InterPro" id="IPR025202">
    <property type="entry name" value="PLD-like_dom"/>
</dbReference>
<dbReference type="GO" id="GO:0016042">
    <property type="term" value="P:lipid catabolic process"/>
    <property type="evidence" value="ECO:0007669"/>
    <property type="project" value="UniProtKB-KW"/>
</dbReference>
<dbReference type="GO" id="GO:0016891">
    <property type="term" value="F:RNA endonuclease activity producing 5'-phosphomonoesters, hydrolytic mechanism"/>
    <property type="evidence" value="ECO:0007669"/>
    <property type="project" value="TreeGrafter"/>
</dbReference>
<dbReference type="PANTHER" id="PTHR43856">
    <property type="entry name" value="CARDIOLIPIN HYDROLASE"/>
    <property type="match status" value="1"/>
</dbReference>
<dbReference type="RefSeq" id="WP_245948442.1">
    <property type="nucleotide sequence ID" value="NZ_QQAY01000004.1"/>
</dbReference>
<keyword evidence="7" id="KW-0812">Transmembrane</keyword>
<evidence type="ECO:0000313" key="9">
    <source>
        <dbReference type="EMBL" id="RDI43200.1"/>
    </source>
</evidence>
<sequence length="480" mass="55021">MSTAKKRNKKKWTYTLIIFVCAVYLGMVFYESKKPLPKGLSYEGKIHQVDNVNFLYDLTYQKDKKEMHDQMIFQKIFDQIDKADKFIVVDMFLFNDFYDKGMFFPPISDTLTKKLIDKKEKNPEMRIVFITDPVNTGYSSFLSKQLKELKENGIEVVITDLEPLRDSNPLYSAIWRIGLQWFGQKGEGWIRNPLTPNAPKLTVRSYLELMNIKANHRKTLATDKGAIVSSANPHDASGYHSNIAFETSGPIIADILKTEQSILDFSHSNVKLPKYEGSMNEKGNIKVQLLTESKIESGIVDTIKHTSKGDSIWIGMFYIADRDIVNALTDAAGRGVKIRLILDPNTNAFGHKKTGLPNNPVVSELLEEGKGNIQMKWYNTHKEQYHTKLIYVRGQDSSTVIGGSANYTMRNLDDFNPETDLKVQAGNREQVIVDVDDYFHRIWNNEEGTYSVGYKKRKIEYTGVERVIYALQKLLHFTTY</sequence>
<accession>A0A370GIK5</accession>
<organism evidence="9 10">
    <name type="scientific">Falsibacillus pallidus</name>
    <dbReference type="NCBI Taxonomy" id="493781"/>
    <lineage>
        <taxon>Bacteria</taxon>
        <taxon>Bacillati</taxon>
        <taxon>Bacillota</taxon>
        <taxon>Bacilli</taxon>
        <taxon>Bacillales</taxon>
        <taxon>Bacillaceae</taxon>
        <taxon>Falsibacillus</taxon>
    </lineage>
</organism>
<keyword evidence="4" id="KW-0378">Hydrolase</keyword>
<dbReference type="GO" id="GO:0004630">
    <property type="term" value="F:phospholipase D activity"/>
    <property type="evidence" value="ECO:0007669"/>
    <property type="project" value="UniProtKB-EC"/>
</dbReference>
<evidence type="ECO:0000256" key="6">
    <source>
        <dbReference type="ARBA" id="ARBA00023098"/>
    </source>
</evidence>
<dbReference type="Gene3D" id="3.30.870.10">
    <property type="entry name" value="Endonuclease Chain A"/>
    <property type="match status" value="2"/>
</dbReference>
<protein>
    <recommendedName>
        <fullName evidence="3">phospholipase D</fullName>
        <ecNumber evidence="3">3.1.4.4</ecNumber>
    </recommendedName>
</protein>
<evidence type="ECO:0000256" key="4">
    <source>
        <dbReference type="ARBA" id="ARBA00022801"/>
    </source>
</evidence>
<keyword evidence="10" id="KW-1185">Reference proteome</keyword>
<dbReference type="AlphaFoldDB" id="A0A370GIK5"/>
<evidence type="ECO:0000256" key="2">
    <source>
        <dbReference type="ARBA" id="ARBA00008664"/>
    </source>
</evidence>
<dbReference type="SUPFAM" id="SSF56024">
    <property type="entry name" value="Phospholipase D/nuclease"/>
    <property type="match status" value="2"/>
</dbReference>
<comment type="catalytic activity">
    <reaction evidence="1">
        <text>a 1,2-diacyl-sn-glycero-3-phosphocholine + H2O = a 1,2-diacyl-sn-glycero-3-phosphate + choline + H(+)</text>
        <dbReference type="Rhea" id="RHEA:14445"/>
        <dbReference type="ChEBI" id="CHEBI:15354"/>
        <dbReference type="ChEBI" id="CHEBI:15377"/>
        <dbReference type="ChEBI" id="CHEBI:15378"/>
        <dbReference type="ChEBI" id="CHEBI:57643"/>
        <dbReference type="ChEBI" id="CHEBI:58608"/>
        <dbReference type="EC" id="3.1.4.4"/>
    </reaction>
</comment>
<keyword evidence="7" id="KW-1133">Transmembrane helix</keyword>
<dbReference type="InterPro" id="IPR051406">
    <property type="entry name" value="PLD_domain"/>
</dbReference>
<evidence type="ECO:0000256" key="1">
    <source>
        <dbReference type="ARBA" id="ARBA00000798"/>
    </source>
</evidence>
<evidence type="ECO:0000256" key="3">
    <source>
        <dbReference type="ARBA" id="ARBA00012027"/>
    </source>
</evidence>